<feature type="domain" description="Solute-binding protein family 5" evidence="2">
    <location>
        <begin position="85"/>
        <end position="478"/>
    </location>
</feature>
<dbReference type="Pfam" id="PF00496">
    <property type="entry name" value="SBP_bac_5"/>
    <property type="match status" value="1"/>
</dbReference>
<dbReference type="EMBL" id="FNSN01000003">
    <property type="protein sequence ID" value="SEB82671.1"/>
    <property type="molecule type" value="Genomic_DNA"/>
</dbReference>
<dbReference type="InterPro" id="IPR000914">
    <property type="entry name" value="SBP_5_dom"/>
</dbReference>
<dbReference type="PROSITE" id="PS51257">
    <property type="entry name" value="PROKAR_LIPOPROTEIN"/>
    <property type="match status" value="1"/>
</dbReference>
<organism evidence="3 4">
    <name type="scientific">Arthrobacter woluwensis</name>
    <dbReference type="NCBI Taxonomy" id="156980"/>
    <lineage>
        <taxon>Bacteria</taxon>
        <taxon>Bacillati</taxon>
        <taxon>Actinomycetota</taxon>
        <taxon>Actinomycetes</taxon>
        <taxon>Micrococcales</taxon>
        <taxon>Micrococcaceae</taxon>
        <taxon>Arthrobacter</taxon>
    </lineage>
</organism>
<dbReference type="Proteomes" id="UP000182652">
    <property type="component" value="Unassembled WGS sequence"/>
</dbReference>
<protein>
    <submittedName>
        <fullName evidence="3">Oligopeptide transport system substrate-binding protein</fullName>
    </submittedName>
</protein>
<dbReference type="Gene3D" id="3.90.76.10">
    <property type="entry name" value="Dipeptide-binding Protein, Domain 1"/>
    <property type="match status" value="1"/>
</dbReference>
<gene>
    <name evidence="3" type="ORF">SAMN04489745_1355</name>
</gene>
<dbReference type="Gene3D" id="3.40.190.10">
    <property type="entry name" value="Periplasmic binding protein-like II"/>
    <property type="match status" value="1"/>
</dbReference>
<accession>A0A1H4MHV2</accession>
<dbReference type="AlphaFoldDB" id="A0A1H4MHV2"/>
<dbReference type="GO" id="GO:0015833">
    <property type="term" value="P:peptide transport"/>
    <property type="evidence" value="ECO:0007669"/>
    <property type="project" value="TreeGrafter"/>
</dbReference>
<dbReference type="PANTHER" id="PTHR30290">
    <property type="entry name" value="PERIPLASMIC BINDING COMPONENT OF ABC TRANSPORTER"/>
    <property type="match status" value="1"/>
</dbReference>
<name>A0A1H4MHV2_9MICC</name>
<dbReference type="SUPFAM" id="SSF53850">
    <property type="entry name" value="Periplasmic binding protein-like II"/>
    <property type="match status" value="1"/>
</dbReference>
<reference evidence="3 4" key="1">
    <citation type="submission" date="2016-10" db="EMBL/GenBank/DDBJ databases">
        <authorList>
            <person name="de Groot N.N."/>
        </authorList>
    </citation>
    <scope>NUCLEOTIDE SEQUENCE [LARGE SCALE GENOMIC DNA]</scope>
    <source>
        <strain evidence="3 4">DSM 10495</strain>
    </source>
</reference>
<dbReference type="CDD" id="cd00995">
    <property type="entry name" value="PBP2_NikA_DppA_OppA_like"/>
    <property type="match status" value="1"/>
</dbReference>
<evidence type="ECO:0000313" key="4">
    <source>
        <dbReference type="Proteomes" id="UP000182652"/>
    </source>
</evidence>
<evidence type="ECO:0000313" key="3">
    <source>
        <dbReference type="EMBL" id="SEB82671.1"/>
    </source>
</evidence>
<dbReference type="GO" id="GO:0042597">
    <property type="term" value="C:periplasmic space"/>
    <property type="evidence" value="ECO:0007669"/>
    <property type="project" value="UniProtKB-ARBA"/>
</dbReference>
<dbReference type="PIRSF" id="PIRSF002741">
    <property type="entry name" value="MppA"/>
    <property type="match status" value="1"/>
</dbReference>
<dbReference type="GO" id="GO:0043190">
    <property type="term" value="C:ATP-binding cassette (ABC) transporter complex"/>
    <property type="evidence" value="ECO:0007669"/>
    <property type="project" value="InterPro"/>
</dbReference>
<dbReference type="InterPro" id="IPR039424">
    <property type="entry name" value="SBP_5"/>
</dbReference>
<sequence length="557" mass="60273">MRFSRTSKALGLAVLAALALSACGGGSTNGGGSTGGDADPKGIVRAYSNEPQNPLLPGQTNEVFGGRVVDLLFAGLVSYDSSGKTVNELAESIESSDSQNYTIKIKSGQKFTNGEAITAKTFVDSWNFEALSTNGQSNGSFFSSLEGYDAVSATTGTGDNAKPAPKAQTMSGLKVVDDTTFTVKLKQPESDWTQRLGYTVFFPLPSEAMKDPKKFGQSPIGNGPYKMAGADAWQHDKQIALVKNDDYKGPREAKNGGVTFAFYTNSDAAYTDIQGNNLDVLDVIPSTALATFQQDLDGRAANKPSALNGTLNIPVYLPEFQGEAGSLRRQAISHAIDRAQITKVIFHDTRTPAKEFTVPSMLGYDANIPGSDVLNFDAAKAKDLWAQADKVKPWDASKTFTIAYNTDGGNKEWVDAVANQLKNNLGIKAEGKPYPKFATMLDDRLSRKLTGAVRAGWQADYPSIYNFLEPTLGTNGSSNYEKYSNPEFDKLLLEGEAAKTPEEGAKVFNKAQEILFKDLPNIPLWSQNQPIGWSTSVNNVETDWHGVIEYYKVTKNK</sequence>
<keyword evidence="4" id="KW-1185">Reference proteome</keyword>
<feature type="chain" id="PRO_5039053850" evidence="1">
    <location>
        <begin position="25"/>
        <end position="557"/>
    </location>
</feature>
<keyword evidence="1" id="KW-0732">Signal</keyword>
<evidence type="ECO:0000256" key="1">
    <source>
        <dbReference type="SAM" id="SignalP"/>
    </source>
</evidence>
<dbReference type="InterPro" id="IPR030678">
    <property type="entry name" value="Peptide/Ni-bd"/>
</dbReference>
<dbReference type="STRING" id="156980.SAMN04489745_1355"/>
<dbReference type="Gene3D" id="3.10.105.10">
    <property type="entry name" value="Dipeptide-binding Protein, Domain 3"/>
    <property type="match status" value="1"/>
</dbReference>
<evidence type="ECO:0000259" key="2">
    <source>
        <dbReference type="Pfam" id="PF00496"/>
    </source>
</evidence>
<dbReference type="GO" id="GO:1904680">
    <property type="term" value="F:peptide transmembrane transporter activity"/>
    <property type="evidence" value="ECO:0007669"/>
    <property type="project" value="TreeGrafter"/>
</dbReference>
<feature type="signal peptide" evidence="1">
    <location>
        <begin position="1"/>
        <end position="24"/>
    </location>
</feature>
<proteinExistence type="predicted"/>
<dbReference type="RefSeq" id="WP_066211269.1">
    <property type="nucleotide sequence ID" value="NZ_FNSN01000003.1"/>
</dbReference>
<dbReference type="PANTHER" id="PTHR30290:SF83">
    <property type="entry name" value="ABC TRANSPORTER SUBSTRATE-BINDING PROTEIN"/>
    <property type="match status" value="1"/>
</dbReference>